<accession>A0A5C6A4I6</accession>
<protein>
    <submittedName>
        <fullName evidence="1">Uncharacterized protein</fullName>
    </submittedName>
</protein>
<reference evidence="1 2" key="1">
    <citation type="submission" date="2019-02" db="EMBL/GenBank/DDBJ databases">
        <title>Deep-cultivation of Planctomycetes and their phenomic and genomic characterization uncovers novel biology.</title>
        <authorList>
            <person name="Wiegand S."/>
            <person name="Jogler M."/>
            <person name="Boedeker C."/>
            <person name="Pinto D."/>
            <person name="Vollmers J."/>
            <person name="Rivas-Marin E."/>
            <person name="Kohn T."/>
            <person name="Peeters S.H."/>
            <person name="Heuer A."/>
            <person name="Rast P."/>
            <person name="Oberbeckmann S."/>
            <person name="Bunk B."/>
            <person name="Jeske O."/>
            <person name="Meyerdierks A."/>
            <person name="Storesund J.E."/>
            <person name="Kallscheuer N."/>
            <person name="Luecker S."/>
            <person name="Lage O.M."/>
            <person name="Pohl T."/>
            <person name="Merkel B.J."/>
            <person name="Hornburger P."/>
            <person name="Mueller R.-W."/>
            <person name="Bruemmer F."/>
            <person name="Labrenz M."/>
            <person name="Spormann A.M."/>
            <person name="Op Den Camp H."/>
            <person name="Overmann J."/>
            <person name="Amann R."/>
            <person name="Jetten M.S.M."/>
            <person name="Mascher T."/>
            <person name="Medema M.H."/>
            <person name="Devos D.P."/>
            <person name="Kaster A.-K."/>
            <person name="Ovreas L."/>
            <person name="Rohde M."/>
            <person name="Galperin M.Y."/>
            <person name="Jogler C."/>
        </authorList>
    </citation>
    <scope>NUCLEOTIDE SEQUENCE [LARGE SCALE GENOMIC DNA]</scope>
    <source>
        <strain evidence="1 2">Pla100</strain>
    </source>
</reference>
<dbReference type="Proteomes" id="UP000316213">
    <property type="component" value="Unassembled WGS sequence"/>
</dbReference>
<dbReference type="EMBL" id="SJPM01000008">
    <property type="protein sequence ID" value="TWT94305.1"/>
    <property type="molecule type" value="Genomic_DNA"/>
</dbReference>
<keyword evidence="2" id="KW-1185">Reference proteome</keyword>
<proteinExistence type="predicted"/>
<evidence type="ECO:0000313" key="2">
    <source>
        <dbReference type="Proteomes" id="UP000316213"/>
    </source>
</evidence>
<comment type="caution">
    <text evidence="1">The sequence shown here is derived from an EMBL/GenBank/DDBJ whole genome shotgun (WGS) entry which is preliminary data.</text>
</comment>
<dbReference type="AlphaFoldDB" id="A0A5C6A4I6"/>
<gene>
    <name evidence="1" type="ORF">Pla100_39160</name>
</gene>
<sequence length="298" mass="32296">MLIAVPAAHAQFDEFAMIDAGLEPSPDYPMPVSHHAGFISPQDPPWSFDAEFLGLIRNDKHTIIFAPGPVAERIVMQSDSMGGLRLAVSKSLGHARGQTQAGVWEAGVVWGQDENRYLVGFEDWIVESQLTTIEANGGLESTVFGVRTRMLVGGRYTFVGDEYYLAAVPGFAVQDDLVEARNHAGYAQGKLALNWEYGRWSIAAALAGGFGLNAAHQAGDVFAVPFVNAYESDEWTHSMLTELTARASVRIFSHTHFQVGFYGLTLSEMASSRRGLGGEGSLDDASYVGLSLGVRQCF</sequence>
<organism evidence="1 2">
    <name type="scientific">Neorhodopirellula pilleata</name>
    <dbReference type="NCBI Taxonomy" id="2714738"/>
    <lineage>
        <taxon>Bacteria</taxon>
        <taxon>Pseudomonadati</taxon>
        <taxon>Planctomycetota</taxon>
        <taxon>Planctomycetia</taxon>
        <taxon>Pirellulales</taxon>
        <taxon>Pirellulaceae</taxon>
        <taxon>Neorhodopirellula</taxon>
    </lineage>
</organism>
<name>A0A5C6A4I6_9BACT</name>
<evidence type="ECO:0000313" key="1">
    <source>
        <dbReference type="EMBL" id="TWT94305.1"/>
    </source>
</evidence>